<dbReference type="EC" id="1.1.1.169" evidence="3 9"/>
<dbReference type="Pfam" id="PF02558">
    <property type="entry name" value="ApbA"/>
    <property type="match status" value="1"/>
</dbReference>
<proteinExistence type="inferred from homology"/>
<keyword evidence="10" id="KW-1133">Transmembrane helix</keyword>
<evidence type="ECO:0000259" key="12">
    <source>
        <dbReference type="Pfam" id="PF08546"/>
    </source>
</evidence>
<dbReference type="Pfam" id="PF08546">
    <property type="entry name" value="ApbA_C"/>
    <property type="match status" value="1"/>
</dbReference>
<dbReference type="GO" id="GO:0008677">
    <property type="term" value="F:2-dehydropantoate 2-reductase activity"/>
    <property type="evidence" value="ECO:0007669"/>
    <property type="project" value="UniProtKB-EC"/>
</dbReference>
<dbReference type="InterPro" id="IPR003710">
    <property type="entry name" value="ApbA"/>
</dbReference>
<keyword evidence="10" id="KW-0472">Membrane</keyword>
<dbReference type="Gene3D" id="1.10.1040.10">
    <property type="entry name" value="N-(1-d-carboxylethyl)-l-norvaline Dehydrogenase, domain 2"/>
    <property type="match status" value="1"/>
</dbReference>
<keyword evidence="9" id="KW-0566">Pantothenate biosynthesis</keyword>
<dbReference type="GO" id="GO:0015940">
    <property type="term" value="P:pantothenate biosynthetic process"/>
    <property type="evidence" value="ECO:0007669"/>
    <property type="project" value="UniProtKB-UniPathway"/>
</dbReference>
<feature type="transmembrane region" description="Helical" evidence="10">
    <location>
        <begin position="7"/>
        <end position="25"/>
    </location>
</feature>
<dbReference type="Proteomes" id="UP000316167">
    <property type="component" value="Unassembled WGS sequence"/>
</dbReference>
<sequence length="311" mass="33982">MQNSKKTIYIIGAGAIGKALAVFLTQAGKKVVLLRGHVHGITAHVEHIEVELRDGQTAEADIAVSSMDHYPHLDGILVITTKSYGNPQIASFLKGKTGNSPVVLLQNGLNVEAAFTSNAFPEIYRCVLFASSQYTAELRLRFMPASVSPIGVVKGSLENLAAIIETLDNRQLVFKVEETIQPIIWTKAIINSVFNSICPLLETDNGIFYRNQDAQSIARTIIDECIGVAANEGILLDADQVVKQLLLISKTSEGQLISTYQDLLHKRKTEIETLNITIAAIADQQHKKELTRNTLLLGKLIQLKSAITMPA</sequence>
<dbReference type="InterPro" id="IPR008927">
    <property type="entry name" value="6-PGluconate_DH-like_C_sf"/>
</dbReference>
<evidence type="ECO:0000256" key="4">
    <source>
        <dbReference type="ARBA" id="ARBA00019465"/>
    </source>
</evidence>
<protein>
    <recommendedName>
        <fullName evidence="4 9">2-dehydropantoate 2-reductase</fullName>
        <ecNumber evidence="3 9">1.1.1.169</ecNumber>
    </recommendedName>
    <alternativeName>
        <fullName evidence="7 9">Ketopantoate reductase</fullName>
    </alternativeName>
</protein>
<organism evidence="13 14">
    <name type="scientific">Lacibacter cauensis</name>
    <dbReference type="NCBI Taxonomy" id="510947"/>
    <lineage>
        <taxon>Bacteria</taxon>
        <taxon>Pseudomonadati</taxon>
        <taxon>Bacteroidota</taxon>
        <taxon>Chitinophagia</taxon>
        <taxon>Chitinophagales</taxon>
        <taxon>Chitinophagaceae</taxon>
        <taxon>Lacibacter</taxon>
    </lineage>
</organism>
<keyword evidence="6 9" id="KW-0560">Oxidoreductase</keyword>
<evidence type="ECO:0000259" key="11">
    <source>
        <dbReference type="Pfam" id="PF02558"/>
    </source>
</evidence>
<dbReference type="NCBIfam" id="TIGR00745">
    <property type="entry name" value="apbA_panE"/>
    <property type="match status" value="1"/>
</dbReference>
<evidence type="ECO:0000313" key="14">
    <source>
        <dbReference type="Proteomes" id="UP000316167"/>
    </source>
</evidence>
<dbReference type="PANTHER" id="PTHR21708">
    <property type="entry name" value="PROBABLE 2-DEHYDROPANTOATE 2-REDUCTASE"/>
    <property type="match status" value="1"/>
</dbReference>
<dbReference type="InterPro" id="IPR013752">
    <property type="entry name" value="KPA_reductase"/>
</dbReference>
<dbReference type="SUPFAM" id="SSF51735">
    <property type="entry name" value="NAD(P)-binding Rossmann-fold domains"/>
    <property type="match status" value="1"/>
</dbReference>
<dbReference type="InterPro" id="IPR013328">
    <property type="entry name" value="6PGD_dom2"/>
</dbReference>
<feature type="domain" description="Ketopantoate reductase N-terminal" evidence="11">
    <location>
        <begin position="8"/>
        <end position="117"/>
    </location>
</feature>
<comment type="similarity">
    <text evidence="2 9">Belongs to the ketopantoate reductase family.</text>
</comment>
<dbReference type="Gene3D" id="3.40.50.720">
    <property type="entry name" value="NAD(P)-binding Rossmann-like Domain"/>
    <property type="match status" value="1"/>
</dbReference>
<accession>A0A562S925</accession>
<comment type="catalytic activity">
    <reaction evidence="8 9">
        <text>(R)-pantoate + NADP(+) = 2-dehydropantoate + NADPH + H(+)</text>
        <dbReference type="Rhea" id="RHEA:16233"/>
        <dbReference type="ChEBI" id="CHEBI:11561"/>
        <dbReference type="ChEBI" id="CHEBI:15378"/>
        <dbReference type="ChEBI" id="CHEBI:15980"/>
        <dbReference type="ChEBI" id="CHEBI:57783"/>
        <dbReference type="ChEBI" id="CHEBI:58349"/>
        <dbReference type="EC" id="1.1.1.169"/>
    </reaction>
</comment>
<evidence type="ECO:0000256" key="3">
    <source>
        <dbReference type="ARBA" id="ARBA00013014"/>
    </source>
</evidence>
<evidence type="ECO:0000256" key="6">
    <source>
        <dbReference type="ARBA" id="ARBA00023002"/>
    </source>
</evidence>
<keyword evidence="14" id="KW-1185">Reference proteome</keyword>
<name>A0A562S925_9BACT</name>
<evidence type="ECO:0000256" key="10">
    <source>
        <dbReference type="SAM" id="Phobius"/>
    </source>
</evidence>
<dbReference type="InterPro" id="IPR013332">
    <property type="entry name" value="KPR_N"/>
</dbReference>
<dbReference type="UniPathway" id="UPA00028">
    <property type="reaction ID" value="UER00004"/>
</dbReference>
<dbReference type="SUPFAM" id="SSF48179">
    <property type="entry name" value="6-phosphogluconate dehydrogenase C-terminal domain-like"/>
    <property type="match status" value="1"/>
</dbReference>
<dbReference type="PANTHER" id="PTHR21708:SF26">
    <property type="entry name" value="2-DEHYDROPANTOATE 2-REDUCTASE"/>
    <property type="match status" value="1"/>
</dbReference>
<evidence type="ECO:0000256" key="7">
    <source>
        <dbReference type="ARBA" id="ARBA00032024"/>
    </source>
</evidence>
<dbReference type="RefSeq" id="WP_144888616.1">
    <property type="nucleotide sequence ID" value="NZ_VLLE01000008.1"/>
</dbReference>
<evidence type="ECO:0000256" key="1">
    <source>
        <dbReference type="ARBA" id="ARBA00004994"/>
    </source>
</evidence>
<dbReference type="OrthoDB" id="9800163at2"/>
<comment type="caution">
    <text evidence="13">The sequence shown here is derived from an EMBL/GenBank/DDBJ whole genome shotgun (WGS) entry which is preliminary data.</text>
</comment>
<dbReference type="InterPro" id="IPR051402">
    <property type="entry name" value="KPR-Related"/>
</dbReference>
<evidence type="ECO:0000256" key="2">
    <source>
        <dbReference type="ARBA" id="ARBA00007870"/>
    </source>
</evidence>
<evidence type="ECO:0000256" key="5">
    <source>
        <dbReference type="ARBA" id="ARBA00022857"/>
    </source>
</evidence>
<dbReference type="EMBL" id="VLLE01000008">
    <property type="protein sequence ID" value="TWI77917.1"/>
    <property type="molecule type" value="Genomic_DNA"/>
</dbReference>
<evidence type="ECO:0000256" key="8">
    <source>
        <dbReference type="ARBA" id="ARBA00048793"/>
    </source>
</evidence>
<comment type="function">
    <text evidence="9">Catalyzes the NADPH-dependent reduction of ketopantoate into pantoic acid.</text>
</comment>
<evidence type="ECO:0000313" key="13">
    <source>
        <dbReference type="EMBL" id="TWI77917.1"/>
    </source>
</evidence>
<reference evidence="13 14" key="1">
    <citation type="journal article" date="2015" name="Stand. Genomic Sci.">
        <title>Genomic Encyclopedia of Bacterial and Archaeal Type Strains, Phase III: the genomes of soil and plant-associated and newly described type strains.</title>
        <authorList>
            <person name="Whitman W.B."/>
            <person name="Woyke T."/>
            <person name="Klenk H.P."/>
            <person name="Zhou Y."/>
            <person name="Lilburn T.G."/>
            <person name="Beck B.J."/>
            <person name="De Vos P."/>
            <person name="Vandamme P."/>
            <person name="Eisen J.A."/>
            <person name="Garrity G."/>
            <person name="Hugenholtz P."/>
            <person name="Kyrpides N.C."/>
        </authorList>
    </citation>
    <scope>NUCLEOTIDE SEQUENCE [LARGE SCALE GENOMIC DNA]</scope>
    <source>
        <strain evidence="13 14">CGMCC 1.7271</strain>
    </source>
</reference>
<evidence type="ECO:0000256" key="9">
    <source>
        <dbReference type="RuleBase" id="RU362068"/>
    </source>
</evidence>
<keyword evidence="5 9" id="KW-0521">NADP</keyword>
<dbReference type="GO" id="GO:0005737">
    <property type="term" value="C:cytoplasm"/>
    <property type="evidence" value="ECO:0007669"/>
    <property type="project" value="TreeGrafter"/>
</dbReference>
<dbReference type="InterPro" id="IPR036291">
    <property type="entry name" value="NAD(P)-bd_dom_sf"/>
</dbReference>
<gene>
    <name evidence="13" type="ORF">IQ13_4157</name>
</gene>
<comment type="pathway">
    <text evidence="1 9">Cofactor biosynthesis; (R)-pantothenate biosynthesis; (R)-pantoate from 3-methyl-2-oxobutanoate: step 2/2.</text>
</comment>
<keyword evidence="10" id="KW-0812">Transmembrane</keyword>
<dbReference type="AlphaFoldDB" id="A0A562S925"/>
<feature type="domain" description="Ketopantoate reductase C-terminal" evidence="12">
    <location>
        <begin position="180"/>
        <end position="299"/>
    </location>
</feature>